<proteinExistence type="predicted"/>
<dbReference type="SMART" id="SM00167">
    <property type="entry name" value="VPS9"/>
    <property type="match status" value="1"/>
</dbReference>
<dbReference type="Gene3D" id="1.20.1050.80">
    <property type="entry name" value="VPS9 domain"/>
    <property type="match status" value="1"/>
</dbReference>
<dbReference type="InterPro" id="IPR003123">
    <property type="entry name" value="VPS9"/>
</dbReference>
<dbReference type="SUPFAM" id="SSF109993">
    <property type="entry name" value="VPS9 domain"/>
    <property type="match status" value="1"/>
</dbReference>
<organism evidence="3 4">
    <name type="scientific">Acanthamoeba castellanii (strain ATCC 30010 / Neff)</name>
    <dbReference type="NCBI Taxonomy" id="1257118"/>
    <lineage>
        <taxon>Eukaryota</taxon>
        <taxon>Amoebozoa</taxon>
        <taxon>Discosea</taxon>
        <taxon>Longamoebia</taxon>
        <taxon>Centramoebida</taxon>
        <taxon>Acanthamoebidae</taxon>
        <taxon>Acanthamoeba</taxon>
    </lineage>
</organism>
<gene>
    <name evidence="3" type="ORF">ACA1_217220</name>
</gene>
<dbReference type="STRING" id="1257118.L8GQA7"/>
<dbReference type="PANTHER" id="PTHR23101:SF25">
    <property type="entry name" value="GTPASE-ACTIVATING PROTEIN AND VPS9 DOMAIN-CONTAINING PROTEIN 1"/>
    <property type="match status" value="1"/>
</dbReference>
<protein>
    <submittedName>
        <fullName evidence="3">Vacuolar sorting protein 9 (VPS9) domain containing protein</fullName>
    </submittedName>
</protein>
<dbReference type="GO" id="GO:0016192">
    <property type="term" value="P:vesicle-mediated transport"/>
    <property type="evidence" value="ECO:0007669"/>
    <property type="project" value="InterPro"/>
</dbReference>
<feature type="region of interest" description="Disordered" evidence="1">
    <location>
        <begin position="406"/>
        <end position="428"/>
    </location>
</feature>
<dbReference type="OrthoDB" id="300289at2759"/>
<dbReference type="OMA" id="WENANDA"/>
<dbReference type="GeneID" id="14915743"/>
<evidence type="ECO:0000256" key="1">
    <source>
        <dbReference type="SAM" id="MobiDB-lite"/>
    </source>
</evidence>
<accession>L8GQA7</accession>
<dbReference type="GO" id="GO:0031267">
    <property type="term" value="F:small GTPase binding"/>
    <property type="evidence" value="ECO:0007669"/>
    <property type="project" value="TreeGrafter"/>
</dbReference>
<dbReference type="GO" id="GO:0005085">
    <property type="term" value="F:guanyl-nucleotide exchange factor activity"/>
    <property type="evidence" value="ECO:0007669"/>
    <property type="project" value="InterPro"/>
</dbReference>
<evidence type="ECO:0000259" key="2">
    <source>
        <dbReference type="PROSITE" id="PS51205"/>
    </source>
</evidence>
<dbReference type="RefSeq" id="XP_004337173.1">
    <property type="nucleotide sequence ID" value="XM_004337125.1"/>
</dbReference>
<dbReference type="GO" id="GO:0005829">
    <property type="term" value="C:cytosol"/>
    <property type="evidence" value="ECO:0007669"/>
    <property type="project" value="TreeGrafter"/>
</dbReference>
<evidence type="ECO:0000313" key="3">
    <source>
        <dbReference type="EMBL" id="ELR15160.1"/>
    </source>
</evidence>
<dbReference type="PROSITE" id="PS51205">
    <property type="entry name" value="VPS9"/>
    <property type="match status" value="1"/>
</dbReference>
<dbReference type="GO" id="GO:0030139">
    <property type="term" value="C:endocytic vesicle"/>
    <property type="evidence" value="ECO:0007669"/>
    <property type="project" value="TreeGrafter"/>
</dbReference>
<keyword evidence="4" id="KW-1185">Reference proteome</keyword>
<dbReference type="InterPro" id="IPR045046">
    <property type="entry name" value="Vps9-like"/>
</dbReference>
<dbReference type="EMBL" id="KB008036">
    <property type="protein sequence ID" value="ELR15160.1"/>
    <property type="molecule type" value="Genomic_DNA"/>
</dbReference>
<dbReference type="Gene3D" id="1.10.246.120">
    <property type="match status" value="1"/>
</dbReference>
<dbReference type="KEGG" id="acan:ACA1_217220"/>
<dbReference type="InterPro" id="IPR037191">
    <property type="entry name" value="VPS9_dom_sf"/>
</dbReference>
<dbReference type="Pfam" id="PF02204">
    <property type="entry name" value="VPS9"/>
    <property type="match status" value="1"/>
</dbReference>
<dbReference type="VEuPathDB" id="AmoebaDB:ACA1_217220"/>
<dbReference type="PANTHER" id="PTHR23101">
    <property type="entry name" value="RAB GDP/GTP EXCHANGE FACTOR"/>
    <property type="match status" value="1"/>
</dbReference>
<sequence length="458" mass="50400">MGMTPSTAARADSEVPLPLPKTCFQPVYEWLWAGMRGYYTGPGALVGGVGAGVGMVVGLPLNLAGRFSPWVGFRTTHPLHSGGDDGQSDGEEAALIAACAHDFNERLLRPDARPLLDQITAFVAGHDAGVGLEEQGRALHAFVDSMEAQMAVHPLWSHLPVDSGRALLVECLERHLTHTLHSRIFLCGPSAARQDEDLFRRILSLQFIGTRQLGLPAGLARVSLESAQEALFTINSKRSPYEKTCCLLRCARNLLRKLAEASNRRTEEIGADDFLPGLIYLLLKSNPPLLHSNLRYISCFRHPARAAGEGAYYLVHFVSAVSFIENLDAALLNMDPADFELGLSDPDAFAERERQRDAEEEEEARRRQEEEAAAALRRSDSDSDELEGDVSSWVYLNKKTDISAFATSSADNTTVDEANEEEGQEDRFLDVEAEQLGAADVAELLQRYKLLVERLRQA</sequence>
<feature type="domain" description="VPS9" evidence="2">
    <location>
        <begin position="192"/>
        <end position="333"/>
    </location>
</feature>
<dbReference type="AlphaFoldDB" id="L8GQA7"/>
<feature type="compositionally biased region" description="Basic and acidic residues" evidence="1">
    <location>
        <begin position="350"/>
        <end position="370"/>
    </location>
</feature>
<feature type="compositionally biased region" description="Polar residues" evidence="1">
    <location>
        <begin position="406"/>
        <end position="416"/>
    </location>
</feature>
<reference evidence="3 4" key="1">
    <citation type="journal article" date="2013" name="Genome Biol.">
        <title>Genome of Acanthamoeba castellanii highlights extensive lateral gene transfer and early evolution of tyrosine kinase signaling.</title>
        <authorList>
            <person name="Clarke M."/>
            <person name="Lohan A.J."/>
            <person name="Liu B."/>
            <person name="Lagkouvardos I."/>
            <person name="Roy S."/>
            <person name="Zafar N."/>
            <person name="Bertelli C."/>
            <person name="Schilde C."/>
            <person name="Kianianmomeni A."/>
            <person name="Burglin T.R."/>
            <person name="Frech C."/>
            <person name="Turcotte B."/>
            <person name="Kopec K.O."/>
            <person name="Synnott J.M."/>
            <person name="Choo C."/>
            <person name="Paponov I."/>
            <person name="Finkler A."/>
            <person name="Soon Heng Tan C."/>
            <person name="Hutchins A.P."/>
            <person name="Weinmeier T."/>
            <person name="Rattei T."/>
            <person name="Chu J.S."/>
            <person name="Gimenez G."/>
            <person name="Irimia M."/>
            <person name="Rigden D.J."/>
            <person name="Fitzpatrick D.A."/>
            <person name="Lorenzo-Morales J."/>
            <person name="Bateman A."/>
            <person name="Chiu C.H."/>
            <person name="Tang P."/>
            <person name="Hegemann P."/>
            <person name="Fromm H."/>
            <person name="Raoult D."/>
            <person name="Greub G."/>
            <person name="Miranda-Saavedra D."/>
            <person name="Chen N."/>
            <person name="Nash P."/>
            <person name="Ginger M.L."/>
            <person name="Horn M."/>
            <person name="Schaap P."/>
            <person name="Caler L."/>
            <person name="Loftus B."/>
        </authorList>
    </citation>
    <scope>NUCLEOTIDE SEQUENCE [LARGE SCALE GENOMIC DNA]</scope>
    <source>
        <strain evidence="3 4">Neff</strain>
    </source>
</reference>
<feature type="region of interest" description="Disordered" evidence="1">
    <location>
        <begin position="350"/>
        <end position="386"/>
    </location>
</feature>
<dbReference type="Proteomes" id="UP000011083">
    <property type="component" value="Unassembled WGS sequence"/>
</dbReference>
<evidence type="ECO:0000313" key="4">
    <source>
        <dbReference type="Proteomes" id="UP000011083"/>
    </source>
</evidence>
<name>L8GQA7_ACACF</name>